<dbReference type="Proteomes" id="UP000033710">
    <property type="component" value="Unassembled WGS sequence"/>
</dbReference>
<comment type="caution">
    <text evidence="1">The sequence shown here is derived from an EMBL/GenBank/DDBJ whole genome shotgun (WGS) entry which is preliminary data.</text>
</comment>
<protein>
    <submittedName>
        <fullName evidence="1">Uncharacterized protein</fullName>
    </submittedName>
</protein>
<dbReference type="VEuPathDB" id="FungiDB:SPSK_06797"/>
<dbReference type="KEGG" id="ssck:SPSK_06797"/>
<accession>A0A0F2MNN1</accession>
<dbReference type="AlphaFoldDB" id="A0A0F2MNN1"/>
<dbReference type="EMBL" id="AXCR01000001">
    <property type="protein sequence ID" value="KJR89796.1"/>
    <property type="molecule type" value="Genomic_DNA"/>
</dbReference>
<gene>
    <name evidence="1" type="ORF">SPSK_06797</name>
</gene>
<name>A0A0F2MNN1_SPOSC</name>
<sequence length="86" mass="9921">MQRTVDDTKVPNTPFISFQLSMDGPSIVINESYFGYLYDPAFGARAFRKAVADRRGWVEALKEQFPLLHNLNNATEEEWNDFCSSR</sequence>
<evidence type="ECO:0000313" key="2">
    <source>
        <dbReference type="Proteomes" id="UP000033710"/>
    </source>
</evidence>
<dbReference type="GeneID" id="27668768"/>
<proteinExistence type="predicted"/>
<organism evidence="1 2">
    <name type="scientific">Sporothrix schenckii 1099-18</name>
    <dbReference type="NCBI Taxonomy" id="1397361"/>
    <lineage>
        <taxon>Eukaryota</taxon>
        <taxon>Fungi</taxon>
        <taxon>Dikarya</taxon>
        <taxon>Ascomycota</taxon>
        <taxon>Pezizomycotina</taxon>
        <taxon>Sordariomycetes</taxon>
        <taxon>Sordariomycetidae</taxon>
        <taxon>Ophiostomatales</taxon>
        <taxon>Ophiostomataceae</taxon>
        <taxon>Sporothrix</taxon>
    </lineage>
</organism>
<evidence type="ECO:0000313" key="1">
    <source>
        <dbReference type="EMBL" id="KJR89796.1"/>
    </source>
</evidence>
<dbReference type="RefSeq" id="XP_016592472.1">
    <property type="nucleotide sequence ID" value="XM_016733491.1"/>
</dbReference>
<reference evidence="1 2" key="2">
    <citation type="journal article" date="2015" name="Eukaryot. Cell">
        <title>Asexual propagation of a virulent clone complex in a human and feline outbreak of sporotrichosis.</title>
        <authorList>
            <person name="Teixeira Mde M."/>
            <person name="Rodrigues A.M."/>
            <person name="Tsui C.K."/>
            <person name="de Almeida L.G."/>
            <person name="Van Diepeningen A.D."/>
            <person name="van den Ende B.G."/>
            <person name="Fernandes G.F."/>
            <person name="Kano R."/>
            <person name="Hamelin R.C."/>
            <person name="Lopes-Bezerra L.M."/>
            <person name="Vasconcelos A.T."/>
            <person name="de Hoog S."/>
            <person name="de Camargo Z.P."/>
            <person name="Felipe M.S."/>
        </authorList>
    </citation>
    <scope>NUCLEOTIDE SEQUENCE [LARGE SCALE GENOMIC DNA]</scope>
    <source>
        <strain evidence="1 2">1099-18</strain>
    </source>
</reference>
<reference evidence="1 2" key="1">
    <citation type="journal article" date="2014" name="BMC Genomics">
        <title>Comparative genomics of the major fungal agents of human and animal Sporotrichosis: Sporothrix schenckii and Sporothrix brasiliensis.</title>
        <authorList>
            <person name="Teixeira M.M."/>
            <person name="de Almeida L.G."/>
            <person name="Kubitschek-Barreira P."/>
            <person name="Alves F.L."/>
            <person name="Kioshima E.S."/>
            <person name="Abadio A.K."/>
            <person name="Fernandes L."/>
            <person name="Derengowski L.S."/>
            <person name="Ferreira K.S."/>
            <person name="Souza R.C."/>
            <person name="Ruiz J.C."/>
            <person name="de Andrade N.C."/>
            <person name="Paes H.C."/>
            <person name="Nicola A.M."/>
            <person name="Albuquerque P."/>
            <person name="Gerber A.L."/>
            <person name="Martins V.P."/>
            <person name="Peconick L.D."/>
            <person name="Neto A.V."/>
            <person name="Chaucanez C.B."/>
            <person name="Silva P.A."/>
            <person name="Cunha O.L."/>
            <person name="de Oliveira F.F."/>
            <person name="dos Santos T.C."/>
            <person name="Barros A.L."/>
            <person name="Soares M.A."/>
            <person name="de Oliveira L.M."/>
            <person name="Marini M.M."/>
            <person name="Villalobos-Duno H."/>
            <person name="Cunha M.M."/>
            <person name="de Hoog S."/>
            <person name="da Silveira J.F."/>
            <person name="Henrissat B."/>
            <person name="Nino-Vega G.A."/>
            <person name="Cisalpino P.S."/>
            <person name="Mora-Montes H.M."/>
            <person name="Almeida S.R."/>
            <person name="Stajich J.E."/>
            <person name="Lopes-Bezerra L.M."/>
            <person name="Vasconcelos A.T."/>
            <person name="Felipe M.S."/>
        </authorList>
    </citation>
    <scope>NUCLEOTIDE SEQUENCE [LARGE SCALE GENOMIC DNA]</scope>
    <source>
        <strain evidence="1 2">1099-18</strain>
    </source>
</reference>